<dbReference type="GO" id="GO:0005524">
    <property type="term" value="F:ATP binding"/>
    <property type="evidence" value="ECO:0007669"/>
    <property type="project" value="UniProtKB-UniRule"/>
</dbReference>
<feature type="compositionally biased region" description="Basic and acidic residues" evidence="7">
    <location>
        <begin position="509"/>
        <end position="522"/>
    </location>
</feature>
<dbReference type="GO" id="GO:0007052">
    <property type="term" value="P:mitotic spindle organization"/>
    <property type="evidence" value="ECO:0007669"/>
    <property type="project" value="TreeGrafter"/>
</dbReference>
<feature type="region of interest" description="Disordered" evidence="7">
    <location>
        <begin position="442"/>
        <end position="584"/>
    </location>
</feature>
<dbReference type="Proteomes" id="UP001140502">
    <property type="component" value="Unassembled WGS sequence"/>
</dbReference>
<evidence type="ECO:0000259" key="8">
    <source>
        <dbReference type="PROSITE" id="PS50011"/>
    </source>
</evidence>
<dbReference type="FunFam" id="3.30.200.20:FF:000042">
    <property type="entry name" value="Aurora kinase A"/>
    <property type="match status" value="1"/>
</dbReference>
<dbReference type="PANTHER" id="PTHR24345:SF0">
    <property type="entry name" value="CELL CYCLE SERINE_THREONINE-PROTEIN KINASE CDC5_MSD2"/>
    <property type="match status" value="1"/>
</dbReference>
<dbReference type="PANTHER" id="PTHR24345">
    <property type="entry name" value="SERINE/THREONINE-PROTEIN KINASE PLK"/>
    <property type="match status" value="1"/>
</dbReference>
<dbReference type="Gene3D" id="1.10.510.10">
    <property type="entry name" value="Transferase(Phosphotransferase) domain 1"/>
    <property type="match status" value="1"/>
</dbReference>
<dbReference type="SUPFAM" id="SSF56112">
    <property type="entry name" value="Protein kinase-like (PK-like)"/>
    <property type="match status" value="1"/>
</dbReference>
<keyword evidence="4 9" id="KW-0418">Kinase</keyword>
<evidence type="ECO:0000256" key="2">
    <source>
        <dbReference type="ARBA" id="ARBA00022679"/>
    </source>
</evidence>
<accession>A0A9W8W9M5</accession>
<dbReference type="GO" id="GO:0004674">
    <property type="term" value="F:protein serine/threonine kinase activity"/>
    <property type="evidence" value="ECO:0007669"/>
    <property type="project" value="UniProtKB-KW"/>
</dbReference>
<dbReference type="EMBL" id="JAPEUR010000174">
    <property type="protein sequence ID" value="KAJ4316758.1"/>
    <property type="molecule type" value="Genomic_DNA"/>
</dbReference>
<feature type="compositionally biased region" description="Pro residues" evidence="7">
    <location>
        <begin position="567"/>
        <end position="579"/>
    </location>
</feature>
<gene>
    <name evidence="9" type="primary">CDC5</name>
    <name evidence="9" type="ORF">N0V84_007696</name>
</gene>
<evidence type="ECO:0000256" key="7">
    <source>
        <dbReference type="SAM" id="MobiDB-lite"/>
    </source>
</evidence>
<dbReference type="CDD" id="cd14099">
    <property type="entry name" value="STKc_PLK"/>
    <property type="match status" value="1"/>
</dbReference>
<name>A0A9W8W9M5_9HYPO</name>
<evidence type="ECO:0000256" key="4">
    <source>
        <dbReference type="ARBA" id="ARBA00022777"/>
    </source>
</evidence>
<proteinExistence type="predicted"/>
<dbReference type="InterPro" id="IPR017441">
    <property type="entry name" value="Protein_kinase_ATP_BS"/>
</dbReference>
<dbReference type="OrthoDB" id="408964at2759"/>
<dbReference type="Pfam" id="PF00069">
    <property type="entry name" value="Pkinase"/>
    <property type="match status" value="1"/>
</dbReference>
<dbReference type="PROSITE" id="PS50011">
    <property type="entry name" value="PROTEIN_KINASE_DOM"/>
    <property type="match status" value="1"/>
</dbReference>
<dbReference type="GO" id="GO:0000922">
    <property type="term" value="C:spindle pole"/>
    <property type="evidence" value="ECO:0007669"/>
    <property type="project" value="TreeGrafter"/>
</dbReference>
<keyword evidence="3 6" id="KW-0547">Nucleotide-binding</keyword>
<comment type="caution">
    <text evidence="9">The sequence shown here is derived from an EMBL/GenBank/DDBJ whole genome shotgun (WGS) entry which is preliminary data.</text>
</comment>
<sequence length="1007" mass="112771">MAHRLMPRGGVDLEALSPRDANAQRAPKTTDIKTKTVAQLRAAKDKEHPPPPPAEVIEPASANDPNGVTYQVGKLLGKGGFAICYYGTHAVTRQKFALKVVKSHMPPKMEQKFQTELQIHSKMKHKNVVQFLRAFSQENCTYLVLELCPNGSLMDMVKRRKGLTEPEVRFYSVQIAGAIKYMHSKGIIHRDLKMGNIFLDSRMNAKIGDFGLAALLVTGRDMHTIRRTTLCGTPNYIAPEILEKGKKGHDHMVDIWSLGIIMFAMFTSKPPFQSSTTDEIYRRARERDYEWPAAETSQRFISQEAKDLVATMLQDADRRPDPDAIIQHPFFTSGYMPTEAEMSSRLRELPPDRQEFYATRMSSSLQAQSLRNFKDMCLECGIGPWGPDNVVYSQIWKEMAAEEKAGLTPLIPLEEGILYRPFEEWVREQQVRKSRLAMSVSSSQASVSTEDPLSGSQKASGPTLLRQPPQSFAAQQRSQHRPASSMVPRQRPAPESVLSASQSVRARPRREGSRENASREAMESASKSLRSSSRTALPSTKASTSSQRLAEPQTSERPVLERRSATPPAPAPAPAPAAPPKREFAESMRPATLFSSSERQAQISGTRPDLILDRLRRLQTELERSLNSRTMAIISSKMVAPPHPHVVVKWVDYTNKFGLGYILNDGSVGCILRDIPTTENGKGALLPPAGVFIRGAERHILRREDETYEDRSQPLPMTEPIKFFENNGETGLSEVVVSPEQFRVAVNEDGTAGKMQPGRDIFQHRKRERIILWKKFANYMIAYGRDDAVPAEEADPAGAISPGQKGTVAELVTFYQRFGDVGCWVFCDGHLQFNFPDHTKIVIDATGTWCHFWHLPQDAAERLAKTGTIGAAALDDRAMLSYPLQTLLNFQAKPTAPRSGRTTTTRRRPEIAPDLQGIPAANDFRRKIVFIKDVVKEWVTNGGLGNSQMSRESRLRWGGYRENISTHTPQKHVWVTVGARWGDQRISTYVDARKPWELGEDVDPSKK</sequence>
<dbReference type="SUPFAM" id="SSF82615">
    <property type="entry name" value="Polo-box domain"/>
    <property type="match status" value="2"/>
</dbReference>
<feature type="compositionally biased region" description="Polar residues" evidence="7">
    <location>
        <begin position="468"/>
        <end position="477"/>
    </location>
</feature>
<dbReference type="GO" id="GO:0005634">
    <property type="term" value="C:nucleus"/>
    <property type="evidence" value="ECO:0007669"/>
    <property type="project" value="TreeGrafter"/>
</dbReference>
<dbReference type="SMART" id="SM00220">
    <property type="entry name" value="S_TKc"/>
    <property type="match status" value="1"/>
</dbReference>
<dbReference type="PROSITE" id="PS00107">
    <property type="entry name" value="PROTEIN_KINASE_ATP"/>
    <property type="match status" value="1"/>
</dbReference>
<organism evidence="9 10">
    <name type="scientific">Fusarium piperis</name>
    <dbReference type="NCBI Taxonomy" id="1435070"/>
    <lineage>
        <taxon>Eukaryota</taxon>
        <taxon>Fungi</taxon>
        <taxon>Dikarya</taxon>
        <taxon>Ascomycota</taxon>
        <taxon>Pezizomycotina</taxon>
        <taxon>Sordariomycetes</taxon>
        <taxon>Hypocreomycetidae</taxon>
        <taxon>Hypocreales</taxon>
        <taxon>Nectriaceae</taxon>
        <taxon>Fusarium</taxon>
        <taxon>Fusarium solani species complex</taxon>
    </lineage>
</organism>
<feature type="region of interest" description="Disordered" evidence="7">
    <location>
        <begin position="1"/>
        <end position="63"/>
    </location>
</feature>
<dbReference type="PROSITE" id="PS00108">
    <property type="entry name" value="PROTEIN_KINASE_ST"/>
    <property type="match status" value="1"/>
</dbReference>
<evidence type="ECO:0000256" key="5">
    <source>
        <dbReference type="ARBA" id="ARBA00022840"/>
    </source>
</evidence>
<dbReference type="GO" id="GO:0005737">
    <property type="term" value="C:cytoplasm"/>
    <property type="evidence" value="ECO:0007669"/>
    <property type="project" value="TreeGrafter"/>
</dbReference>
<dbReference type="InterPro" id="IPR000719">
    <property type="entry name" value="Prot_kinase_dom"/>
</dbReference>
<feature type="compositionally biased region" description="Low complexity" evidence="7">
    <location>
        <begin position="524"/>
        <end position="537"/>
    </location>
</feature>
<protein>
    <submittedName>
        <fullName evidence="9">Cell cycle serine/threonine-protein kinase cdc5/MSD2</fullName>
        <ecNumber evidence="9">2.7.11.21</ecNumber>
    </submittedName>
</protein>
<feature type="binding site" evidence="6">
    <location>
        <position position="99"/>
    </location>
    <ligand>
        <name>ATP</name>
        <dbReference type="ChEBI" id="CHEBI:30616"/>
    </ligand>
</feature>
<dbReference type="EC" id="2.7.11.21" evidence="9"/>
<feature type="domain" description="Protein kinase" evidence="8">
    <location>
        <begin position="70"/>
        <end position="331"/>
    </location>
</feature>
<keyword evidence="5 6" id="KW-0067">ATP-binding</keyword>
<dbReference type="FunFam" id="1.10.510.10:FF:000571">
    <property type="entry name" value="Maternal embryonic leucine zipper kinase"/>
    <property type="match status" value="1"/>
</dbReference>
<dbReference type="FunFam" id="3.30.1120.30:FF:000004">
    <property type="entry name" value="Serine/threonine-protein kinase"/>
    <property type="match status" value="1"/>
</dbReference>
<dbReference type="Gene3D" id="3.30.1120.30">
    <property type="entry name" value="POLO box domain"/>
    <property type="match status" value="1"/>
</dbReference>
<evidence type="ECO:0000256" key="6">
    <source>
        <dbReference type="PROSITE-ProRule" id="PRU10141"/>
    </source>
</evidence>
<feature type="compositionally biased region" description="Polar residues" evidence="7">
    <location>
        <begin position="538"/>
        <end position="556"/>
    </location>
</feature>
<reference evidence="9" key="1">
    <citation type="submission" date="2022-10" db="EMBL/GenBank/DDBJ databases">
        <title>Tapping the CABI collections for fungal endophytes: first genome assemblies for Collariella, Neodidymelliopsis, Ascochyta clinopodiicola, Didymella pomorum, Didymosphaeria variabile, Neocosmospora piperis and Neocucurbitaria cava.</title>
        <authorList>
            <person name="Hill R."/>
        </authorList>
    </citation>
    <scope>NUCLEOTIDE SEQUENCE</scope>
    <source>
        <strain evidence="9">IMI 366586</strain>
    </source>
</reference>
<dbReference type="AlphaFoldDB" id="A0A9W8W9M5"/>
<keyword evidence="1" id="KW-0723">Serine/threonine-protein kinase</keyword>
<dbReference type="InterPro" id="IPR011009">
    <property type="entry name" value="Kinase-like_dom_sf"/>
</dbReference>
<keyword evidence="2 9" id="KW-0808">Transferase</keyword>
<dbReference type="InterPro" id="IPR033701">
    <property type="entry name" value="POLO_box_1"/>
</dbReference>
<evidence type="ECO:0000313" key="10">
    <source>
        <dbReference type="Proteomes" id="UP001140502"/>
    </source>
</evidence>
<evidence type="ECO:0000256" key="3">
    <source>
        <dbReference type="ARBA" id="ARBA00022741"/>
    </source>
</evidence>
<feature type="compositionally biased region" description="Polar residues" evidence="7">
    <location>
        <begin position="449"/>
        <end position="460"/>
    </location>
</feature>
<dbReference type="GO" id="GO:0005816">
    <property type="term" value="C:spindle pole body"/>
    <property type="evidence" value="ECO:0007669"/>
    <property type="project" value="TreeGrafter"/>
</dbReference>
<dbReference type="CDD" id="cd13118">
    <property type="entry name" value="POLO_box_1"/>
    <property type="match status" value="1"/>
</dbReference>
<dbReference type="InterPro" id="IPR008271">
    <property type="entry name" value="Ser/Thr_kinase_AS"/>
</dbReference>
<dbReference type="InterPro" id="IPR036947">
    <property type="entry name" value="POLO_box_dom_sf"/>
</dbReference>
<keyword evidence="10" id="KW-1185">Reference proteome</keyword>
<dbReference type="GO" id="GO:0000776">
    <property type="term" value="C:kinetochore"/>
    <property type="evidence" value="ECO:0007669"/>
    <property type="project" value="TreeGrafter"/>
</dbReference>
<evidence type="ECO:0000313" key="9">
    <source>
        <dbReference type="EMBL" id="KAJ4316758.1"/>
    </source>
</evidence>
<evidence type="ECO:0000256" key="1">
    <source>
        <dbReference type="ARBA" id="ARBA00022527"/>
    </source>
</evidence>